<dbReference type="SUPFAM" id="SSF55874">
    <property type="entry name" value="ATPase domain of HSP90 chaperone/DNA topoisomerase II/histidine kinase"/>
    <property type="match status" value="1"/>
</dbReference>
<dbReference type="PANTHER" id="PTHR40448">
    <property type="entry name" value="TWO-COMPONENT SENSOR HISTIDINE KINASE"/>
    <property type="match status" value="1"/>
</dbReference>
<evidence type="ECO:0000259" key="3">
    <source>
        <dbReference type="Pfam" id="PF14501"/>
    </source>
</evidence>
<dbReference type="PANTHER" id="PTHR40448:SF1">
    <property type="entry name" value="TWO-COMPONENT SENSOR HISTIDINE KINASE"/>
    <property type="match status" value="1"/>
</dbReference>
<feature type="transmembrane region" description="Helical" evidence="2">
    <location>
        <begin position="41"/>
        <end position="63"/>
    </location>
</feature>
<evidence type="ECO:0000256" key="1">
    <source>
        <dbReference type="SAM" id="Coils"/>
    </source>
</evidence>
<protein>
    <submittedName>
        <fullName evidence="4">GHKL domain-containing protein</fullName>
    </submittedName>
</protein>
<dbReference type="Gene3D" id="3.30.565.10">
    <property type="entry name" value="Histidine kinase-like ATPase, C-terminal domain"/>
    <property type="match status" value="1"/>
</dbReference>
<feature type="transmembrane region" description="Helical" evidence="2">
    <location>
        <begin position="15"/>
        <end position="34"/>
    </location>
</feature>
<gene>
    <name evidence="4" type="ORF">N5B56_02465</name>
</gene>
<feature type="transmembrane region" description="Helical" evidence="2">
    <location>
        <begin position="135"/>
        <end position="153"/>
    </location>
</feature>
<feature type="coiled-coil region" evidence="1">
    <location>
        <begin position="200"/>
        <end position="227"/>
    </location>
</feature>
<dbReference type="InterPro" id="IPR036890">
    <property type="entry name" value="HATPase_C_sf"/>
</dbReference>
<reference evidence="4" key="1">
    <citation type="submission" date="2022-09" db="EMBL/GenBank/DDBJ databases">
        <title>Eubacterium sp. LFL-14 isolated from human feces.</title>
        <authorList>
            <person name="Liu F."/>
        </authorList>
    </citation>
    <scope>NUCLEOTIDE SEQUENCE</scope>
    <source>
        <strain evidence="4">LFL-14</strain>
    </source>
</reference>
<feature type="transmembrane region" description="Helical" evidence="2">
    <location>
        <begin position="69"/>
        <end position="86"/>
    </location>
</feature>
<name>A0ABT2LYK8_9FIRM</name>
<keyword evidence="2" id="KW-0812">Transmembrane</keyword>
<dbReference type="Proteomes" id="UP001431199">
    <property type="component" value="Unassembled WGS sequence"/>
</dbReference>
<dbReference type="Pfam" id="PF14501">
    <property type="entry name" value="HATPase_c_5"/>
    <property type="match status" value="1"/>
</dbReference>
<evidence type="ECO:0000313" key="5">
    <source>
        <dbReference type="Proteomes" id="UP001431199"/>
    </source>
</evidence>
<proteinExistence type="predicted"/>
<sequence>MYLVNEEVLFKETMLIMYLFFIIYSMLQFGDSIVNSVYNCMLTMLIVSVTQMIMYIPASLLIYKFIKNENFMALFINIAVLIFVFFSQKSKLYKILHNIIVDKEKRGMVCILVNGLILAYYLYKFKKDNFIMTDAYLTGGLLFVIVIFAIYRWQQSTYEVKLKQKQLEMTRIYNDSFKSLIDVVRKNQHDFNNHLLALSALENEENNEKIKQRKNEYKNRISEENKYNSILYRINEPIIAGFLFGKLKETENMGVETTYDVNLCTGEFKYISVYDFIEILGILIDNARDAILSNKTTQNNWENIRDNNECGNEGSVKGNNDCEKKENITIKIAETEKKVIVEVSNPYTYCTEDEIIKMFEKGYSTKGEDRGIGLNKIKEYQDKYKFDILVENIMTKIGNTIKFSVIIEK</sequence>
<dbReference type="RefSeq" id="WP_260978315.1">
    <property type="nucleotide sequence ID" value="NZ_JAODBU010000002.1"/>
</dbReference>
<keyword evidence="2" id="KW-0472">Membrane</keyword>
<comment type="caution">
    <text evidence="4">The sequence shown here is derived from an EMBL/GenBank/DDBJ whole genome shotgun (WGS) entry which is preliminary data.</text>
</comment>
<feature type="transmembrane region" description="Helical" evidence="2">
    <location>
        <begin position="107"/>
        <end position="123"/>
    </location>
</feature>
<accession>A0ABT2LYK8</accession>
<evidence type="ECO:0000313" key="4">
    <source>
        <dbReference type="EMBL" id="MCT7397953.1"/>
    </source>
</evidence>
<evidence type="ECO:0000256" key="2">
    <source>
        <dbReference type="SAM" id="Phobius"/>
    </source>
</evidence>
<organism evidence="4 5">
    <name type="scientific">Eubacterium album</name>
    <dbReference type="NCBI Taxonomy" id="2978477"/>
    <lineage>
        <taxon>Bacteria</taxon>
        <taxon>Bacillati</taxon>
        <taxon>Bacillota</taxon>
        <taxon>Clostridia</taxon>
        <taxon>Eubacteriales</taxon>
        <taxon>Eubacteriaceae</taxon>
        <taxon>Eubacterium</taxon>
    </lineage>
</organism>
<dbReference type="InterPro" id="IPR032834">
    <property type="entry name" value="NatK-like_C"/>
</dbReference>
<feature type="domain" description="Sensor histidine kinase NatK-like C-terminal" evidence="3">
    <location>
        <begin position="323"/>
        <end position="390"/>
    </location>
</feature>
<keyword evidence="5" id="KW-1185">Reference proteome</keyword>
<dbReference type="EMBL" id="JAODBU010000002">
    <property type="protein sequence ID" value="MCT7397953.1"/>
    <property type="molecule type" value="Genomic_DNA"/>
</dbReference>
<keyword evidence="2" id="KW-1133">Transmembrane helix</keyword>
<keyword evidence="1" id="KW-0175">Coiled coil</keyword>